<feature type="compositionally biased region" description="Polar residues" evidence="1">
    <location>
        <begin position="68"/>
        <end position="78"/>
    </location>
</feature>
<reference evidence="2" key="1">
    <citation type="journal article" date="2014" name="Int. J. Syst. Evol. Microbiol.">
        <title>Complete genome sequence of Corynebacterium casei LMG S-19264T (=DSM 44701T), isolated from a smear-ripened cheese.</title>
        <authorList>
            <consortium name="US DOE Joint Genome Institute (JGI-PGF)"/>
            <person name="Walter F."/>
            <person name="Albersmeier A."/>
            <person name="Kalinowski J."/>
            <person name="Ruckert C."/>
        </authorList>
    </citation>
    <scope>NUCLEOTIDE SEQUENCE</scope>
    <source>
        <strain evidence="2">JCM 31311</strain>
    </source>
</reference>
<protein>
    <submittedName>
        <fullName evidence="2">Uncharacterized protein</fullName>
    </submittedName>
</protein>
<sequence length="91" mass="10076">MPPDALLGQSVATRRIDQRQAQIDGTVQQRARSVFTHLWAADVPRPEAEHPHPEARFSKFTFQHAGSVATQRSPQPTSCAPCARADTIMNK</sequence>
<feature type="region of interest" description="Disordered" evidence="1">
    <location>
        <begin position="68"/>
        <end position="91"/>
    </location>
</feature>
<dbReference type="EMBL" id="BMQL01000032">
    <property type="protein sequence ID" value="GGR23920.1"/>
    <property type="molecule type" value="Genomic_DNA"/>
</dbReference>
<keyword evidence="3" id="KW-1185">Reference proteome</keyword>
<evidence type="ECO:0000256" key="1">
    <source>
        <dbReference type="SAM" id="MobiDB-lite"/>
    </source>
</evidence>
<name>A0A918CH31_9DEIO</name>
<evidence type="ECO:0000313" key="2">
    <source>
        <dbReference type="EMBL" id="GGR23920.1"/>
    </source>
</evidence>
<comment type="caution">
    <text evidence="2">The sequence shown here is derived from an EMBL/GenBank/DDBJ whole genome shotgun (WGS) entry which is preliminary data.</text>
</comment>
<gene>
    <name evidence="2" type="ORF">GCM10008957_39650</name>
</gene>
<organism evidence="2 3">
    <name type="scientific">Deinococcus ruber</name>
    <dbReference type="NCBI Taxonomy" id="1848197"/>
    <lineage>
        <taxon>Bacteria</taxon>
        <taxon>Thermotogati</taxon>
        <taxon>Deinococcota</taxon>
        <taxon>Deinococci</taxon>
        <taxon>Deinococcales</taxon>
        <taxon>Deinococcaceae</taxon>
        <taxon>Deinococcus</taxon>
    </lineage>
</organism>
<proteinExistence type="predicted"/>
<evidence type="ECO:0000313" key="3">
    <source>
        <dbReference type="Proteomes" id="UP000603865"/>
    </source>
</evidence>
<dbReference type="AlphaFoldDB" id="A0A918CH31"/>
<accession>A0A918CH31</accession>
<dbReference type="Proteomes" id="UP000603865">
    <property type="component" value="Unassembled WGS sequence"/>
</dbReference>
<reference evidence="2" key="2">
    <citation type="submission" date="2020-09" db="EMBL/GenBank/DDBJ databases">
        <authorList>
            <person name="Sun Q."/>
            <person name="Ohkuma M."/>
        </authorList>
    </citation>
    <scope>NUCLEOTIDE SEQUENCE</scope>
    <source>
        <strain evidence="2">JCM 31311</strain>
    </source>
</reference>